<keyword evidence="11" id="KW-0732">Signal</keyword>
<evidence type="ECO:0000256" key="7">
    <source>
        <dbReference type="ARBA" id="ARBA00023157"/>
    </source>
</evidence>
<evidence type="ECO:0000256" key="3">
    <source>
        <dbReference type="ARBA" id="ARBA00022714"/>
    </source>
</evidence>
<sequence length="155" mass="14745">MSETTRRGVIAGAAGVGAAAVLAACGSDTSSPAPNTGTDSSGGAPSAPAASGQQQGGQQAGAALAKTNEIPVGGGKVIESQKLVVTQPVAGEYKAFTAVCTHSGCLVTTVANGTINCPCHGSKFSAADGSVKGGPAKAPLAAKPVNVQGDSIVLA</sequence>
<dbReference type="SUPFAM" id="SSF50022">
    <property type="entry name" value="ISP domain"/>
    <property type="match status" value="1"/>
</dbReference>
<dbReference type="PANTHER" id="PTHR10134">
    <property type="entry name" value="CYTOCHROME B-C1 COMPLEX SUBUNIT RIESKE, MITOCHONDRIAL"/>
    <property type="match status" value="1"/>
</dbReference>
<feature type="compositionally biased region" description="Polar residues" evidence="10">
    <location>
        <begin position="28"/>
        <end position="39"/>
    </location>
</feature>
<dbReference type="PRINTS" id="PR00162">
    <property type="entry name" value="RIESKE"/>
</dbReference>
<dbReference type="Gene3D" id="2.102.10.10">
    <property type="entry name" value="Rieske [2Fe-2S] iron-sulphur domain"/>
    <property type="match status" value="1"/>
</dbReference>
<organism evidence="13 14">
    <name type="scientific">Planosporangium mesophilum</name>
    <dbReference type="NCBI Taxonomy" id="689768"/>
    <lineage>
        <taxon>Bacteria</taxon>
        <taxon>Bacillati</taxon>
        <taxon>Actinomycetota</taxon>
        <taxon>Actinomycetes</taxon>
        <taxon>Micromonosporales</taxon>
        <taxon>Micromonosporaceae</taxon>
        <taxon>Planosporangium</taxon>
    </lineage>
</organism>
<comment type="cofactor">
    <cofactor evidence="9">
        <name>[2Fe-2S] cluster</name>
        <dbReference type="ChEBI" id="CHEBI:190135"/>
    </cofactor>
</comment>
<dbReference type="PROSITE" id="PS51296">
    <property type="entry name" value="RIESKE"/>
    <property type="match status" value="1"/>
</dbReference>
<keyword evidence="4" id="KW-0479">Metal-binding</keyword>
<keyword evidence="3" id="KW-0001">2Fe-2S</keyword>
<evidence type="ECO:0000256" key="10">
    <source>
        <dbReference type="SAM" id="MobiDB-lite"/>
    </source>
</evidence>
<proteinExistence type="predicted"/>
<comment type="function">
    <text evidence="1">Iron-sulfur subunit of the cytochrome bc1 complex, an essential component of the respiratory electron transport chain required for ATP synthesis. The bc1 complex catalyzes the oxidation of menaquinol and the reduction of cytochrome c in the respiratory chain. The bc1 complex operates through a Q-cycle mechanism that couples electron transfer to generation of the proton gradient that drives ATP synthesis.</text>
</comment>
<accession>A0A8J3THR2</accession>
<evidence type="ECO:0000313" key="13">
    <source>
        <dbReference type="EMBL" id="GII21690.1"/>
    </source>
</evidence>
<dbReference type="GO" id="GO:0051537">
    <property type="term" value="F:2 iron, 2 sulfur cluster binding"/>
    <property type="evidence" value="ECO:0007669"/>
    <property type="project" value="UniProtKB-KW"/>
</dbReference>
<dbReference type="CDD" id="cd03467">
    <property type="entry name" value="Rieske"/>
    <property type="match status" value="1"/>
</dbReference>
<evidence type="ECO:0000256" key="1">
    <source>
        <dbReference type="ARBA" id="ARBA00002494"/>
    </source>
</evidence>
<dbReference type="GO" id="GO:0004497">
    <property type="term" value="F:monooxygenase activity"/>
    <property type="evidence" value="ECO:0007669"/>
    <property type="project" value="UniProtKB-ARBA"/>
</dbReference>
<keyword evidence="7" id="KW-1015">Disulfide bond</keyword>
<evidence type="ECO:0000259" key="12">
    <source>
        <dbReference type="PROSITE" id="PS51296"/>
    </source>
</evidence>
<dbReference type="InterPro" id="IPR006311">
    <property type="entry name" value="TAT_signal"/>
</dbReference>
<evidence type="ECO:0000256" key="11">
    <source>
        <dbReference type="SAM" id="SignalP"/>
    </source>
</evidence>
<feature type="region of interest" description="Disordered" evidence="10">
    <location>
        <begin position="28"/>
        <end position="65"/>
    </location>
</feature>
<dbReference type="EMBL" id="BOON01000010">
    <property type="protein sequence ID" value="GII21690.1"/>
    <property type="molecule type" value="Genomic_DNA"/>
</dbReference>
<evidence type="ECO:0000313" key="14">
    <source>
        <dbReference type="Proteomes" id="UP000599074"/>
    </source>
</evidence>
<dbReference type="AlphaFoldDB" id="A0A8J3THR2"/>
<name>A0A8J3THR2_9ACTN</name>
<dbReference type="GO" id="GO:0016020">
    <property type="term" value="C:membrane"/>
    <property type="evidence" value="ECO:0007669"/>
    <property type="project" value="InterPro"/>
</dbReference>
<dbReference type="PROSITE" id="PS51257">
    <property type="entry name" value="PROKAR_LIPOPROTEIN"/>
    <property type="match status" value="1"/>
</dbReference>
<dbReference type="InterPro" id="IPR014349">
    <property type="entry name" value="Rieske_Fe-S_prot"/>
</dbReference>
<dbReference type="GO" id="GO:0016705">
    <property type="term" value="F:oxidoreductase activity, acting on paired donors, with incorporation or reduction of molecular oxygen"/>
    <property type="evidence" value="ECO:0007669"/>
    <property type="project" value="UniProtKB-ARBA"/>
</dbReference>
<dbReference type="RefSeq" id="WP_168114770.1">
    <property type="nucleotide sequence ID" value="NZ_BOON01000010.1"/>
</dbReference>
<dbReference type="Pfam" id="PF00355">
    <property type="entry name" value="Rieske"/>
    <property type="match status" value="1"/>
</dbReference>
<feature type="compositionally biased region" description="Low complexity" evidence="10">
    <location>
        <begin position="41"/>
        <end position="53"/>
    </location>
</feature>
<evidence type="ECO:0000256" key="9">
    <source>
        <dbReference type="ARBA" id="ARBA00034078"/>
    </source>
</evidence>
<keyword evidence="6" id="KW-0411">Iron-sulfur</keyword>
<dbReference type="InterPro" id="IPR005805">
    <property type="entry name" value="Rieske_Fe-S_prot_C"/>
</dbReference>
<evidence type="ECO:0000256" key="5">
    <source>
        <dbReference type="ARBA" id="ARBA00023004"/>
    </source>
</evidence>
<feature type="chain" id="PRO_5039022477" description="Cytochrome bc1 complex Rieske iron-sulfur subunit" evidence="11">
    <location>
        <begin position="24"/>
        <end position="155"/>
    </location>
</feature>
<feature type="signal peptide" evidence="11">
    <location>
        <begin position="1"/>
        <end position="23"/>
    </location>
</feature>
<keyword evidence="14" id="KW-1185">Reference proteome</keyword>
<dbReference type="InterPro" id="IPR036922">
    <property type="entry name" value="Rieske_2Fe-2S_sf"/>
</dbReference>
<evidence type="ECO:0000256" key="4">
    <source>
        <dbReference type="ARBA" id="ARBA00022723"/>
    </source>
</evidence>
<feature type="domain" description="Rieske" evidence="12">
    <location>
        <begin position="62"/>
        <end position="154"/>
    </location>
</feature>
<comment type="caution">
    <text evidence="13">The sequence shown here is derived from an EMBL/GenBank/DDBJ whole genome shotgun (WGS) entry which is preliminary data.</text>
</comment>
<dbReference type="Proteomes" id="UP000599074">
    <property type="component" value="Unassembled WGS sequence"/>
</dbReference>
<keyword evidence="5" id="KW-0408">Iron</keyword>
<evidence type="ECO:0000256" key="2">
    <source>
        <dbReference type="ARBA" id="ARBA00015816"/>
    </source>
</evidence>
<reference evidence="13" key="1">
    <citation type="submission" date="2021-01" db="EMBL/GenBank/DDBJ databases">
        <title>Whole genome shotgun sequence of Planosporangium mesophilum NBRC 109066.</title>
        <authorList>
            <person name="Komaki H."/>
            <person name="Tamura T."/>
        </authorList>
    </citation>
    <scope>NUCLEOTIDE SEQUENCE</scope>
    <source>
        <strain evidence="13">NBRC 109066</strain>
    </source>
</reference>
<gene>
    <name evidence="13" type="ORF">Pme01_12870</name>
</gene>
<evidence type="ECO:0000256" key="8">
    <source>
        <dbReference type="ARBA" id="ARBA00029586"/>
    </source>
</evidence>
<protein>
    <recommendedName>
        <fullName evidence="2">Cytochrome bc1 complex Rieske iron-sulfur subunit</fullName>
    </recommendedName>
    <alternativeName>
        <fullName evidence="8">Cytochrome bc1 reductase complex subunit QcrA</fullName>
    </alternativeName>
</protein>
<dbReference type="GO" id="GO:0046872">
    <property type="term" value="F:metal ion binding"/>
    <property type="evidence" value="ECO:0007669"/>
    <property type="project" value="UniProtKB-KW"/>
</dbReference>
<dbReference type="FunFam" id="2.102.10.10:FF:000016">
    <property type="entry name" value="Nitrite reductase/ring-hydroxylating ferredoxin subunit"/>
    <property type="match status" value="1"/>
</dbReference>
<dbReference type="InterPro" id="IPR017941">
    <property type="entry name" value="Rieske_2Fe-2S"/>
</dbReference>
<dbReference type="PROSITE" id="PS51318">
    <property type="entry name" value="TAT"/>
    <property type="match status" value="1"/>
</dbReference>
<evidence type="ECO:0000256" key="6">
    <source>
        <dbReference type="ARBA" id="ARBA00023014"/>
    </source>
</evidence>